<dbReference type="PANTHER" id="PTHR43861">
    <property type="entry name" value="TRANS-ACONITATE 2-METHYLTRANSFERASE-RELATED"/>
    <property type="match status" value="1"/>
</dbReference>
<dbReference type="SUPFAM" id="SSF53335">
    <property type="entry name" value="S-adenosyl-L-methionine-dependent methyltransferases"/>
    <property type="match status" value="1"/>
</dbReference>
<sequence>MQEVVYLPTQNAYDLWAEIYDTNDNPLLVLDDIGLMKLLKPLLNSSDTIKTIADFGCGTGRQTFKLRTLFKNSFIYAFDLSENMLKKAQLRFDNIKEKNFRFQQMDFEKENNNFFFLKNNVDLLVSTLIIEHIKDLNLFVKKLKETLSPNGVAVLTMMHPAVFLRNSQAGFRDPETNQKIRPISFKYSISDIVNSCIKNNFLVEELLEEELDAAAMELENEKMLRWAKYPLWFGIRLRNKP</sequence>
<proteinExistence type="predicted"/>
<gene>
    <name evidence="2" type="ORF">HK099_008354</name>
</gene>
<organism evidence="2 3">
    <name type="scientific">Clydaea vesicula</name>
    <dbReference type="NCBI Taxonomy" id="447962"/>
    <lineage>
        <taxon>Eukaryota</taxon>
        <taxon>Fungi</taxon>
        <taxon>Fungi incertae sedis</taxon>
        <taxon>Chytridiomycota</taxon>
        <taxon>Chytridiomycota incertae sedis</taxon>
        <taxon>Chytridiomycetes</taxon>
        <taxon>Lobulomycetales</taxon>
        <taxon>Lobulomycetaceae</taxon>
        <taxon>Clydaea</taxon>
    </lineage>
</organism>
<dbReference type="Gene3D" id="3.40.50.150">
    <property type="entry name" value="Vaccinia Virus protein VP39"/>
    <property type="match status" value="1"/>
</dbReference>
<comment type="caution">
    <text evidence="2">The sequence shown here is derived from an EMBL/GenBank/DDBJ whole genome shotgun (WGS) entry which is preliminary data.</text>
</comment>
<dbReference type="Pfam" id="PF13847">
    <property type="entry name" value="Methyltransf_31"/>
    <property type="match status" value="1"/>
</dbReference>
<evidence type="ECO:0000313" key="3">
    <source>
        <dbReference type="Proteomes" id="UP001211065"/>
    </source>
</evidence>
<evidence type="ECO:0000259" key="1">
    <source>
        <dbReference type="Pfam" id="PF13847"/>
    </source>
</evidence>
<name>A0AAD5TVI0_9FUNG</name>
<feature type="domain" description="Methyltransferase" evidence="1">
    <location>
        <begin position="51"/>
        <end position="159"/>
    </location>
</feature>
<dbReference type="AlphaFoldDB" id="A0AAD5TVI0"/>
<dbReference type="InterPro" id="IPR025714">
    <property type="entry name" value="Methyltranfer_dom"/>
</dbReference>
<accession>A0AAD5TVI0</accession>
<dbReference type="CDD" id="cd02440">
    <property type="entry name" value="AdoMet_MTases"/>
    <property type="match status" value="1"/>
</dbReference>
<reference evidence="2" key="1">
    <citation type="submission" date="2020-05" db="EMBL/GenBank/DDBJ databases">
        <title>Phylogenomic resolution of chytrid fungi.</title>
        <authorList>
            <person name="Stajich J.E."/>
            <person name="Amses K."/>
            <person name="Simmons R."/>
            <person name="Seto K."/>
            <person name="Myers J."/>
            <person name="Bonds A."/>
            <person name="Quandt C.A."/>
            <person name="Barry K."/>
            <person name="Liu P."/>
            <person name="Grigoriev I."/>
            <person name="Longcore J.E."/>
            <person name="James T.Y."/>
        </authorList>
    </citation>
    <scope>NUCLEOTIDE SEQUENCE</scope>
    <source>
        <strain evidence="2">JEL0476</strain>
    </source>
</reference>
<dbReference type="InterPro" id="IPR029063">
    <property type="entry name" value="SAM-dependent_MTases_sf"/>
</dbReference>
<dbReference type="EMBL" id="JADGJW010000905">
    <property type="protein sequence ID" value="KAJ3210148.1"/>
    <property type="molecule type" value="Genomic_DNA"/>
</dbReference>
<dbReference type="Proteomes" id="UP001211065">
    <property type="component" value="Unassembled WGS sequence"/>
</dbReference>
<keyword evidence="3" id="KW-1185">Reference proteome</keyword>
<evidence type="ECO:0000313" key="2">
    <source>
        <dbReference type="EMBL" id="KAJ3210148.1"/>
    </source>
</evidence>
<protein>
    <recommendedName>
        <fullName evidence="1">Methyltransferase domain-containing protein</fullName>
    </recommendedName>
</protein>